<evidence type="ECO:0000313" key="3">
    <source>
        <dbReference type="Proteomes" id="UP000595437"/>
    </source>
</evidence>
<feature type="region of interest" description="Disordered" evidence="1">
    <location>
        <begin position="43"/>
        <end position="114"/>
    </location>
</feature>
<dbReference type="AlphaFoldDB" id="A0A7T8GRA1"/>
<dbReference type="Proteomes" id="UP000595437">
    <property type="component" value="Chromosome 15"/>
</dbReference>
<reference evidence="3" key="1">
    <citation type="submission" date="2021-01" db="EMBL/GenBank/DDBJ databases">
        <title>Caligus Genome Assembly.</title>
        <authorList>
            <person name="Gallardo-Escarate C."/>
        </authorList>
    </citation>
    <scope>NUCLEOTIDE SEQUENCE [LARGE SCALE GENOMIC DNA]</scope>
</reference>
<keyword evidence="3" id="KW-1185">Reference proteome</keyword>
<dbReference type="OrthoDB" id="5871893at2759"/>
<dbReference type="Gene3D" id="1.10.10.10">
    <property type="entry name" value="Winged helix-like DNA-binding domain superfamily/Winged helix DNA-binding domain"/>
    <property type="match status" value="1"/>
</dbReference>
<evidence type="ECO:0000313" key="2">
    <source>
        <dbReference type="EMBL" id="QQP36388.1"/>
    </source>
</evidence>
<sequence length="114" mass="13067">MEQTRRDTVIDLLCAGHRPSTIIKLLKYPRRTVYDITKKWEESRMSKRKEHKPRSTRSALPHFWLVSRGPSRPSGDAHVHPRQKAWGPPVVDPLDGLCAPGPRTHSSRTRCPPT</sequence>
<feature type="compositionally biased region" description="Basic residues" evidence="1">
    <location>
        <begin position="46"/>
        <end position="55"/>
    </location>
</feature>
<dbReference type="InterPro" id="IPR036388">
    <property type="entry name" value="WH-like_DNA-bd_sf"/>
</dbReference>
<accession>A0A7T8GRA1</accession>
<protein>
    <submittedName>
        <fullName evidence="2">Uncharacterized protein</fullName>
    </submittedName>
</protein>
<dbReference type="Pfam" id="PF13384">
    <property type="entry name" value="HTH_23"/>
    <property type="match status" value="1"/>
</dbReference>
<dbReference type="EMBL" id="CP045904">
    <property type="protein sequence ID" value="QQP36388.1"/>
    <property type="molecule type" value="Genomic_DNA"/>
</dbReference>
<gene>
    <name evidence="2" type="ORF">FKW44_021468</name>
</gene>
<organism evidence="2 3">
    <name type="scientific">Caligus rogercresseyi</name>
    <name type="common">Sea louse</name>
    <dbReference type="NCBI Taxonomy" id="217165"/>
    <lineage>
        <taxon>Eukaryota</taxon>
        <taxon>Metazoa</taxon>
        <taxon>Ecdysozoa</taxon>
        <taxon>Arthropoda</taxon>
        <taxon>Crustacea</taxon>
        <taxon>Multicrustacea</taxon>
        <taxon>Hexanauplia</taxon>
        <taxon>Copepoda</taxon>
        <taxon>Siphonostomatoida</taxon>
        <taxon>Caligidae</taxon>
        <taxon>Caligus</taxon>
    </lineage>
</organism>
<evidence type="ECO:0000256" key="1">
    <source>
        <dbReference type="SAM" id="MobiDB-lite"/>
    </source>
</evidence>
<proteinExistence type="predicted"/>
<name>A0A7T8GRA1_CALRO</name>